<dbReference type="SUPFAM" id="SSF160631">
    <property type="entry name" value="SMI1/KNR4-like"/>
    <property type="match status" value="1"/>
</dbReference>
<comment type="caution">
    <text evidence="2">The sequence shown here is derived from an EMBL/GenBank/DDBJ whole genome shotgun (WGS) entry which is preliminary data.</text>
</comment>
<dbReference type="PANTHER" id="PTHR47432:SF1">
    <property type="entry name" value="CELL WALL ASSEMBLY REGULATOR SMI1"/>
    <property type="match status" value="1"/>
</dbReference>
<protein>
    <recommendedName>
        <fullName evidence="1">Knr4/Smi1-like domain-containing protein</fullName>
    </recommendedName>
</protein>
<dbReference type="InterPro" id="IPR051873">
    <property type="entry name" value="KNR4/SMI1_regulator"/>
</dbReference>
<organism evidence="2 3">
    <name type="scientific">Streptomyces synnematoformans</name>
    <dbReference type="NCBI Taxonomy" id="415721"/>
    <lineage>
        <taxon>Bacteria</taxon>
        <taxon>Bacillati</taxon>
        <taxon>Actinomycetota</taxon>
        <taxon>Actinomycetes</taxon>
        <taxon>Kitasatosporales</taxon>
        <taxon>Streptomycetaceae</taxon>
        <taxon>Streptomyces</taxon>
    </lineage>
</organism>
<evidence type="ECO:0000313" key="3">
    <source>
        <dbReference type="Proteomes" id="UP001500443"/>
    </source>
</evidence>
<dbReference type="EMBL" id="BAAAPF010000008">
    <property type="protein sequence ID" value="GAA2110288.1"/>
    <property type="molecule type" value="Genomic_DNA"/>
</dbReference>
<dbReference type="InterPro" id="IPR018958">
    <property type="entry name" value="Knr4/Smi1-like_dom"/>
</dbReference>
<sequence length="214" mass="23472">MSTDAEAVERLTAAWGRIEAWLHAHAPASAALLRPPASEADVAAAEAAMGVELPATLAAWYRIHDGMDEGHGGGILPSDMTMLSLDELVNDYQLHTRHWEGEAGIMPFARKLGDIWSGWYVDARRSVPSYGKLGYWSVESGEEPHPWGSDGWPLEEWLTEMAAALEEGRLLRQPDGKDDKPHWPVLTVSGGLTWADVRDPRLFPEGGTVLDGPR</sequence>
<proteinExistence type="predicted"/>
<dbReference type="Pfam" id="PF09346">
    <property type="entry name" value="SMI1_KNR4"/>
    <property type="match status" value="1"/>
</dbReference>
<dbReference type="SMART" id="SM00860">
    <property type="entry name" value="SMI1_KNR4"/>
    <property type="match status" value="1"/>
</dbReference>
<dbReference type="PANTHER" id="PTHR47432">
    <property type="entry name" value="CELL WALL ASSEMBLY REGULATOR SMI1"/>
    <property type="match status" value="1"/>
</dbReference>
<dbReference type="RefSeq" id="WP_344287763.1">
    <property type="nucleotide sequence ID" value="NZ_BAAAPF010000008.1"/>
</dbReference>
<evidence type="ECO:0000259" key="1">
    <source>
        <dbReference type="SMART" id="SM00860"/>
    </source>
</evidence>
<dbReference type="Gene3D" id="3.40.1580.10">
    <property type="entry name" value="SMI1/KNR4-like"/>
    <property type="match status" value="1"/>
</dbReference>
<reference evidence="2 3" key="1">
    <citation type="journal article" date="2019" name="Int. J. Syst. Evol. Microbiol.">
        <title>The Global Catalogue of Microorganisms (GCM) 10K type strain sequencing project: providing services to taxonomists for standard genome sequencing and annotation.</title>
        <authorList>
            <consortium name="The Broad Institute Genomics Platform"/>
            <consortium name="The Broad Institute Genome Sequencing Center for Infectious Disease"/>
            <person name="Wu L."/>
            <person name="Ma J."/>
        </authorList>
    </citation>
    <scope>NUCLEOTIDE SEQUENCE [LARGE SCALE GENOMIC DNA]</scope>
    <source>
        <strain evidence="2 3">JCM 15481</strain>
    </source>
</reference>
<evidence type="ECO:0000313" key="2">
    <source>
        <dbReference type="EMBL" id="GAA2110288.1"/>
    </source>
</evidence>
<dbReference type="InterPro" id="IPR037883">
    <property type="entry name" value="Knr4/Smi1-like_sf"/>
</dbReference>
<dbReference type="Proteomes" id="UP001500443">
    <property type="component" value="Unassembled WGS sequence"/>
</dbReference>
<feature type="domain" description="Knr4/Smi1-like" evidence="1">
    <location>
        <begin position="36"/>
        <end position="160"/>
    </location>
</feature>
<name>A0ABN2XF84_9ACTN</name>
<gene>
    <name evidence="2" type="ORF">GCM10009802_07200</name>
</gene>
<keyword evidence="3" id="KW-1185">Reference proteome</keyword>
<accession>A0ABN2XF84</accession>